<protein>
    <submittedName>
        <fullName evidence="2">Uncharacterized protein</fullName>
    </submittedName>
</protein>
<organism evidence="2 3">
    <name type="scientific">Ramlibacter albus</name>
    <dbReference type="NCBI Taxonomy" id="2079448"/>
    <lineage>
        <taxon>Bacteria</taxon>
        <taxon>Pseudomonadati</taxon>
        <taxon>Pseudomonadota</taxon>
        <taxon>Betaproteobacteria</taxon>
        <taxon>Burkholderiales</taxon>
        <taxon>Comamonadaceae</taxon>
        <taxon>Ramlibacter</taxon>
    </lineage>
</organism>
<feature type="compositionally biased region" description="Polar residues" evidence="1">
    <location>
        <begin position="26"/>
        <end position="35"/>
    </location>
</feature>
<keyword evidence="3" id="KW-1185">Reference proteome</keyword>
<reference evidence="2" key="1">
    <citation type="submission" date="2020-08" db="EMBL/GenBank/DDBJ databases">
        <title>Ramlibacter sp. GTP1 16S ribosomal RNA gene genome sequencing and assembly.</title>
        <authorList>
            <person name="Kang M."/>
        </authorList>
    </citation>
    <scope>NUCLEOTIDE SEQUENCE</scope>
    <source>
        <strain evidence="2">GTP1</strain>
    </source>
</reference>
<evidence type="ECO:0000313" key="3">
    <source>
        <dbReference type="Proteomes" id="UP000596827"/>
    </source>
</evidence>
<dbReference type="Proteomes" id="UP000596827">
    <property type="component" value="Unassembled WGS sequence"/>
</dbReference>
<proteinExistence type="predicted"/>
<dbReference type="EMBL" id="JACORU010000002">
    <property type="protein sequence ID" value="MBC5764340.1"/>
    <property type="molecule type" value="Genomic_DNA"/>
</dbReference>
<dbReference type="RefSeq" id="WP_187080814.1">
    <property type="nucleotide sequence ID" value="NZ_JACORU010000002.1"/>
</dbReference>
<comment type="caution">
    <text evidence="2">The sequence shown here is derived from an EMBL/GenBank/DDBJ whole genome shotgun (WGS) entry which is preliminary data.</text>
</comment>
<name>A0A923M5J6_9BURK</name>
<accession>A0A923M5J6</accession>
<feature type="region of interest" description="Disordered" evidence="1">
    <location>
        <begin position="1"/>
        <end position="50"/>
    </location>
</feature>
<sequence>MPTAPPPAEQQSLPASVLSALRRNSKFGSRTQAPDTQPPSTRPNPRTGIPDPIRAEFWAAYCYLFPPHALVNQNESGSLVISWSMTGDPHATSKYAAPVMLRFEPDLIAMMKHAPPDQRKRIISQQEAVLRGGLIGYDPYNSAQARIIVLG</sequence>
<evidence type="ECO:0000313" key="2">
    <source>
        <dbReference type="EMBL" id="MBC5764340.1"/>
    </source>
</evidence>
<gene>
    <name evidence="2" type="ORF">H8R02_07765</name>
</gene>
<evidence type="ECO:0000256" key="1">
    <source>
        <dbReference type="SAM" id="MobiDB-lite"/>
    </source>
</evidence>
<dbReference type="AlphaFoldDB" id="A0A923M5J6"/>